<accession>A0AAV7ED18</accession>
<feature type="compositionally biased region" description="Pro residues" evidence="1">
    <location>
        <begin position="58"/>
        <end position="70"/>
    </location>
</feature>
<evidence type="ECO:0000313" key="3">
    <source>
        <dbReference type="EMBL" id="KAG9446614.1"/>
    </source>
</evidence>
<dbReference type="Proteomes" id="UP000825729">
    <property type="component" value="Unassembled WGS sequence"/>
</dbReference>
<reference evidence="3 4" key="1">
    <citation type="submission" date="2021-07" db="EMBL/GenBank/DDBJ databases">
        <title>The Aristolochia fimbriata genome: insights into angiosperm evolution, floral development and chemical biosynthesis.</title>
        <authorList>
            <person name="Jiao Y."/>
        </authorList>
    </citation>
    <scope>NUCLEOTIDE SEQUENCE [LARGE SCALE GENOMIC DNA]</scope>
    <source>
        <strain evidence="3">IBCAS-2021</strain>
        <tissue evidence="3">Leaf</tissue>
    </source>
</reference>
<gene>
    <name evidence="3" type="ORF">H6P81_012742</name>
</gene>
<feature type="region of interest" description="Disordered" evidence="1">
    <location>
        <begin position="123"/>
        <end position="145"/>
    </location>
</feature>
<name>A0AAV7ED18_ARIFI</name>
<dbReference type="InterPro" id="IPR057442">
    <property type="entry name" value="Beta-prop_At4g14310"/>
</dbReference>
<feature type="region of interest" description="Disordered" evidence="1">
    <location>
        <begin position="1"/>
        <end position="106"/>
    </location>
</feature>
<evidence type="ECO:0000256" key="1">
    <source>
        <dbReference type="SAM" id="MobiDB-lite"/>
    </source>
</evidence>
<proteinExistence type="predicted"/>
<feature type="compositionally biased region" description="Basic and acidic residues" evidence="1">
    <location>
        <begin position="1"/>
        <end position="11"/>
    </location>
</feature>
<dbReference type="Pfam" id="PF25465">
    <property type="entry name" value="Beta-prop_At4g14310"/>
    <property type="match status" value="1"/>
</dbReference>
<dbReference type="AlphaFoldDB" id="A0AAV7ED18"/>
<dbReference type="InterPro" id="IPR045289">
    <property type="entry name" value="At4g14310-like"/>
</dbReference>
<dbReference type="InterPro" id="IPR011047">
    <property type="entry name" value="Quinoprotein_ADH-like_sf"/>
</dbReference>
<dbReference type="EMBL" id="JAINDJ010000005">
    <property type="protein sequence ID" value="KAG9446614.1"/>
    <property type="molecule type" value="Genomic_DNA"/>
</dbReference>
<organism evidence="3 4">
    <name type="scientific">Aristolochia fimbriata</name>
    <name type="common">White veined hardy Dutchman's pipe vine</name>
    <dbReference type="NCBI Taxonomy" id="158543"/>
    <lineage>
        <taxon>Eukaryota</taxon>
        <taxon>Viridiplantae</taxon>
        <taxon>Streptophyta</taxon>
        <taxon>Embryophyta</taxon>
        <taxon>Tracheophyta</taxon>
        <taxon>Spermatophyta</taxon>
        <taxon>Magnoliopsida</taxon>
        <taxon>Magnoliidae</taxon>
        <taxon>Piperales</taxon>
        <taxon>Aristolochiaceae</taxon>
        <taxon>Aristolochia</taxon>
    </lineage>
</organism>
<feature type="compositionally biased region" description="Polar residues" evidence="1">
    <location>
        <begin position="38"/>
        <end position="55"/>
    </location>
</feature>
<comment type="caution">
    <text evidence="3">The sequence shown here is derived from an EMBL/GenBank/DDBJ whole genome shotgun (WGS) entry which is preliminary data.</text>
</comment>
<feature type="domain" description="At4g14310 8-bladed propeller" evidence="2">
    <location>
        <begin position="767"/>
        <end position="1046"/>
    </location>
</feature>
<dbReference type="PANTHER" id="PTHR35492:SF1">
    <property type="entry name" value="TRANSDUCIN_WD40 REPEAT-LIKE SUPERFAMILY PROTEIN"/>
    <property type="match status" value="1"/>
</dbReference>
<evidence type="ECO:0000313" key="4">
    <source>
        <dbReference type="Proteomes" id="UP000825729"/>
    </source>
</evidence>
<protein>
    <recommendedName>
        <fullName evidence="2">At4g14310 8-bladed propeller domain-containing protein</fullName>
    </recommendedName>
</protein>
<evidence type="ECO:0000259" key="2">
    <source>
        <dbReference type="Pfam" id="PF25465"/>
    </source>
</evidence>
<dbReference type="PANTHER" id="PTHR35492">
    <property type="entry name" value="TRANSDUCIN/WD40 REPEAT-LIKE SUPERFAMILY PROTEIN"/>
    <property type="match status" value="1"/>
</dbReference>
<feature type="compositionally biased region" description="Polar residues" evidence="1">
    <location>
        <begin position="92"/>
        <end position="106"/>
    </location>
</feature>
<dbReference type="SUPFAM" id="SSF50998">
    <property type="entry name" value="Quinoprotein alcohol dehydrogenase-like"/>
    <property type="match status" value="1"/>
</dbReference>
<keyword evidence="4" id="KW-1185">Reference proteome</keyword>
<sequence length="1052" mass="115231">MSSVQRLKERGGAGGSRIAALKPSKGLVEYGHKDVAPGSSTKTSTGKENPRSTSRGKAPPPPSQKPPLRPVPMQRLDRTSAGSAKEGGSYARWSTTSLPKGKTADSSNFAHVLSDMRTARLSRLPGSDSFSKPLPKPSAEVPFKDKKLKDFRALAKCRDQKANSNSNSKAWDEKQGNRPKVFGVCRSKVYSDTGLNDAGKNDVAGISDCSNKDAFESNREITDGSHSYGGVTGLDSSRQIFSLPPNFEKKDLDFNLSENGKADTKNLLDKGTSLKTLDSENRLSCEDGCNMGGAENHSAEGHTSLIPDKDKPVNGSDLLESDKELSLFPNSVAEVSENMEALVSITLNSGGKPENSLKDRSVSDEFREQKCGEECKGVQVSNKYPSRLREKLAFLEGKVNRIASEIKRTKEMLDQNNPDASKLILTDIQDKIAGIEKAMGHVMDDGKSKRVTSDNVENTKSLVKLRENNNSGMRSMSVNDMKAEELEARLFPHHKLLRNRAKVCSLEGKDQMCQTSLEGLGGSSTVDDKLLGPVDENPIALEFLASLEKNESKFKKSNENVHVECSIVNATEFNCAESSTNQDVSRKVMSEVPDKDTQLTTDENFEDYDNQENNPSMLVVEESEESSGDQLFEIGHKSSTGGWFVSEGESVLLVHGDNTCSFYDVTNSEEKAEYRAPAGFSHNLWGDCWLIRAPSSDGCTGRYVVAASAGNCLDSGFCSWDFYSKEIQAFRIEDGTSSLSASSRTVLGSLHDREVNRRSALSAIVVPQNQQWWYKPCGPLLVSTASSQKVVSIFDIRDGDLVMKWEASKPVHMMEYSSPMQWRSRGKVVLAETEAISLWDVGSLNPQALLSLPLFGKRITALHVNNTDAELGGGVRQRVSSSEVEGNDGVFCTNETINVLDFRLPSGVGLKMTKDGASNSSCIFSRGDSIFLGVTDTRLKHRTCSQVQQFSLRKGKLLSAYALPESNTHVHHSSLTQVWGDSQLVMGICGLGLFVFDTSRDLGIPCFSNLENSRYVREVIGSDNLYSPSFDYSASRVLLISRDRPAAWRYLS</sequence>